<dbReference type="AlphaFoldDB" id="A0A7U9L188"/>
<organism evidence="1 2">
    <name type="scientific">Streptomyces chrestomyceticus JCM 4735</name>
    <dbReference type="NCBI Taxonomy" id="1306181"/>
    <lineage>
        <taxon>Bacteria</taxon>
        <taxon>Bacillati</taxon>
        <taxon>Actinomycetota</taxon>
        <taxon>Actinomycetes</taxon>
        <taxon>Kitasatosporales</taxon>
        <taxon>Streptomycetaceae</taxon>
        <taxon>Streptomyces</taxon>
    </lineage>
</organism>
<dbReference type="OrthoDB" id="4310170at2"/>
<gene>
    <name evidence="1" type="ORF">OEIGOIKO_06993</name>
</gene>
<protein>
    <submittedName>
        <fullName evidence="1">Uncharacterized protein</fullName>
    </submittedName>
</protein>
<dbReference type="EMBL" id="BHZC01000001">
    <property type="protein sequence ID" value="GCD39164.1"/>
    <property type="molecule type" value="Genomic_DNA"/>
</dbReference>
<evidence type="ECO:0000313" key="1">
    <source>
        <dbReference type="EMBL" id="GCD39164.1"/>
    </source>
</evidence>
<accession>A0A7U9L188</accession>
<sequence length="115" mass="12168">MEIAKQTLLDFHPATIRKGTVASIADTAVSPTPGLRISGDTTEIPGIRYIASYAPVVGDTVLVIKQGTDLVALGEIAGQFSDSTWTTATLGAGLLPQRQQQRQRALPQGLGQRLL</sequence>
<dbReference type="Proteomes" id="UP000287830">
    <property type="component" value="Unassembled WGS sequence"/>
</dbReference>
<dbReference type="RefSeq" id="WP_125048191.1">
    <property type="nucleotide sequence ID" value="NZ_BHZC01000001.1"/>
</dbReference>
<comment type="caution">
    <text evidence="1">The sequence shown here is derived from an EMBL/GenBank/DDBJ whole genome shotgun (WGS) entry which is preliminary data.</text>
</comment>
<evidence type="ECO:0000313" key="2">
    <source>
        <dbReference type="Proteomes" id="UP000287830"/>
    </source>
</evidence>
<reference evidence="1 2" key="1">
    <citation type="submission" date="2018-11" db="EMBL/GenBank/DDBJ databases">
        <title>Whole genome sequence of Streptomyces chrestomyceticus NBRC 13444(T).</title>
        <authorList>
            <person name="Komaki H."/>
            <person name="Tamura T."/>
        </authorList>
    </citation>
    <scope>NUCLEOTIDE SEQUENCE [LARGE SCALE GENOMIC DNA]</scope>
    <source>
        <strain evidence="1 2">NBRC 13444</strain>
    </source>
</reference>
<proteinExistence type="predicted"/>
<dbReference type="GeneID" id="95625700"/>
<name>A0A7U9L188_9ACTN</name>